<evidence type="ECO:0000313" key="3">
    <source>
        <dbReference type="Proteomes" id="UP000772181"/>
    </source>
</evidence>
<accession>A0A933GMR2</accession>
<sequence length="104" mass="11866">MNIKKLYWNLIVLVIILTGLSAIGCSGVIKYQKGEGGDVKTVNKEDLRSMWGNPDLKVVDVRLESQWRTATEKILTSVREDPEKDIGLWSKKYPKDGIFVFYCD</sequence>
<keyword evidence="1" id="KW-0472">Membrane</keyword>
<dbReference type="AlphaFoldDB" id="A0A933GMR2"/>
<evidence type="ECO:0000313" key="2">
    <source>
        <dbReference type="EMBL" id="MBI4596767.1"/>
    </source>
</evidence>
<name>A0A933GMR2_UNCTE</name>
<comment type="caution">
    <text evidence="2">The sequence shown here is derived from an EMBL/GenBank/DDBJ whole genome shotgun (WGS) entry which is preliminary data.</text>
</comment>
<reference evidence="2" key="1">
    <citation type="submission" date="2020-07" db="EMBL/GenBank/DDBJ databases">
        <title>Huge and variable diversity of episymbiotic CPR bacteria and DPANN archaea in groundwater ecosystems.</title>
        <authorList>
            <person name="He C.Y."/>
            <person name="Keren R."/>
            <person name="Whittaker M."/>
            <person name="Farag I.F."/>
            <person name="Doudna J."/>
            <person name="Cate J.H.D."/>
            <person name="Banfield J.F."/>
        </authorList>
    </citation>
    <scope>NUCLEOTIDE SEQUENCE</scope>
    <source>
        <strain evidence="2">NC_groundwater_1482_Ag_S-0.65um_47_24</strain>
    </source>
</reference>
<proteinExistence type="predicted"/>
<evidence type="ECO:0008006" key="4">
    <source>
        <dbReference type="Google" id="ProtNLM"/>
    </source>
</evidence>
<feature type="transmembrane region" description="Helical" evidence="1">
    <location>
        <begin position="6"/>
        <end position="29"/>
    </location>
</feature>
<dbReference type="PROSITE" id="PS51257">
    <property type="entry name" value="PROKAR_LIPOPROTEIN"/>
    <property type="match status" value="1"/>
</dbReference>
<dbReference type="Proteomes" id="UP000772181">
    <property type="component" value="Unassembled WGS sequence"/>
</dbReference>
<evidence type="ECO:0000256" key="1">
    <source>
        <dbReference type="SAM" id="Phobius"/>
    </source>
</evidence>
<organism evidence="2 3">
    <name type="scientific">Tectimicrobiota bacterium</name>
    <dbReference type="NCBI Taxonomy" id="2528274"/>
    <lineage>
        <taxon>Bacteria</taxon>
        <taxon>Pseudomonadati</taxon>
        <taxon>Nitrospinota/Tectimicrobiota group</taxon>
        <taxon>Candidatus Tectimicrobiota</taxon>
    </lineage>
</organism>
<keyword evidence="1" id="KW-0812">Transmembrane</keyword>
<dbReference type="EMBL" id="JACQWF010000444">
    <property type="protein sequence ID" value="MBI4596767.1"/>
    <property type="molecule type" value="Genomic_DNA"/>
</dbReference>
<gene>
    <name evidence="2" type="ORF">HY730_10420</name>
</gene>
<dbReference type="SUPFAM" id="SSF52821">
    <property type="entry name" value="Rhodanese/Cell cycle control phosphatase"/>
    <property type="match status" value="1"/>
</dbReference>
<protein>
    <recommendedName>
        <fullName evidence="4">Rhodanese domain-containing protein</fullName>
    </recommendedName>
</protein>
<dbReference type="InterPro" id="IPR036873">
    <property type="entry name" value="Rhodanese-like_dom_sf"/>
</dbReference>
<keyword evidence="1" id="KW-1133">Transmembrane helix</keyword>